<dbReference type="Proteomes" id="UP001230504">
    <property type="component" value="Unassembled WGS sequence"/>
</dbReference>
<evidence type="ECO:0000313" key="2">
    <source>
        <dbReference type="EMBL" id="KAK1597768.1"/>
    </source>
</evidence>
<organism evidence="2 3">
    <name type="scientific">Colletotrichum navitas</name>
    <dbReference type="NCBI Taxonomy" id="681940"/>
    <lineage>
        <taxon>Eukaryota</taxon>
        <taxon>Fungi</taxon>
        <taxon>Dikarya</taxon>
        <taxon>Ascomycota</taxon>
        <taxon>Pezizomycotina</taxon>
        <taxon>Sordariomycetes</taxon>
        <taxon>Hypocreomycetidae</taxon>
        <taxon>Glomerellales</taxon>
        <taxon>Glomerellaceae</taxon>
        <taxon>Colletotrichum</taxon>
        <taxon>Colletotrichum graminicola species complex</taxon>
    </lineage>
</organism>
<dbReference type="GeneID" id="85436928"/>
<dbReference type="EMBL" id="JAHLJV010000007">
    <property type="protein sequence ID" value="KAK1597768.1"/>
    <property type="molecule type" value="Genomic_DNA"/>
</dbReference>
<gene>
    <name evidence="2" type="ORF">LY79DRAFT_355914</name>
</gene>
<reference evidence="2" key="1">
    <citation type="submission" date="2021-06" db="EMBL/GenBank/DDBJ databases">
        <title>Comparative genomics, transcriptomics and evolutionary studies reveal genomic signatures of adaptation to plant cell wall in hemibiotrophic fungi.</title>
        <authorList>
            <consortium name="DOE Joint Genome Institute"/>
            <person name="Baroncelli R."/>
            <person name="Diaz J.F."/>
            <person name="Benocci T."/>
            <person name="Peng M."/>
            <person name="Battaglia E."/>
            <person name="Haridas S."/>
            <person name="Andreopoulos W."/>
            <person name="Labutti K."/>
            <person name="Pangilinan J."/>
            <person name="Floch G.L."/>
            <person name="Makela M.R."/>
            <person name="Henrissat B."/>
            <person name="Grigoriev I.V."/>
            <person name="Crouch J.A."/>
            <person name="De Vries R.P."/>
            <person name="Sukno S.A."/>
            <person name="Thon M.R."/>
        </authorList>
    </citation>
    <scope>NUCLEOTIDE SEQUENCE</scope>
    <source>
        <strain evidence="2">CBS 125086</strain>
    </source>
</reference>
<feature type="region of interest" description="Disordered" evidence="1">
    <location>
        <begin position="1"/>
        <end position="37"/>
    </location>
</feature>
<dbReference type="AlphaFoldDB" id="A0AAD8VA03"/>
<comment type="caution">
    <text evidence="2">The sequence shown here is derived from an EMBL/GenBank/DDBJ whole genome shotgun (WGS) entry which is preliminary data.</text>
</comment>
<evidence type="ECO:0000256" key="1">
    <source>
        <dbReference type="SAM" id="MobiDB-lite"/>
    </source>
</evidence>
<proteinExistence type="predicted"/>
<evidence type="ECO:0000313" key="3">
    <source>
        <dbReference type="Proteomes" id="UP001230504"/>
    </source>
</evidence>
<name>A0AAD8VA03_9PEZI</name>
<feature type="compositionally biased region" description="Low complexity" evidence="1">
    <location>
        <begin position="1"/>
        <end position="12"/>
    </location>
</feature>
<dbReference type="RefSeq" id="XP_060418540.1">
    <property type="nucleotide sequence ID" value="XM_060552688.1"/>
</dbReference>
<sequence length="186" mass="19803">MPCDAADAANAAVPVTGSRRSRPPKPHALPSVATSGRSDPAVTACVRACVRPGVAGRAAKAYRVVLRTPWSGTRRNSQGFSWSRQVAIGGKLGNQSASAVTSTLRARCLLAFEPNQMPQFGGRGRGVLFRLTVRSSQCEYAAENPFVVSLSLTFPGCTARFRKAEPKLELPGPSRIGERHPEDSEA</sequence>
<protein>
    <submittedName>
        <fullName evidence="2">Uncharacterized protein</fullName>
    </submittedName>
</protein>
<keyword evidence="3" id="KW-1185">Reference proteome</keyword>
<accession>A0AAD8VA03</accession>